<feature type="transmembrane region" description="Helical" evidence="4">
    <location>
        <begin position="106"/>
        <end position="123"/>
    </location>
</feature>
<keyword evidence="3" id="KW-0813">Transport</keyword>
<proteinExistence type="inferred from homology"/>
<dbReference type="Proteomes" id="UP001165378">
    <property type="component" value="Unassembled WGS sequence"/>
</dbReference>
<organism evidence="5 6">
    <name type="scientific">Yinghuangia soli</name>
    <dbReference type="NCBI Taxonomy" id="2908204"/>
    <lineage>
        <taxon>Bacteria</taxon>
        <taxon>Bacillati</taxon>
        <taxon>Actinomycetota</taxon>
        <taxon>Actinomycetes</taxon>
        <taxon>Kitasatosporales</taxon>
        <taxon>Streptomycetaceae</taxon>
        <taxon>Yinghuangia</taxon>
    </lineage>
</organism>
<dbReference type="PANTHER" id="PTHR30413:SF8">
    <property type="entry name" value="TRANSPORT PERMEASE PROTEIN"/>
    <property type="match status" value="1"/>
</dbReference>
<feature type="transmembrane region" description="Helical" evidence="4">
    <location>
        <begin position="150"/>
        <end position="174"/>
    </location>
</feature>
<reference evidence="5" key="1">
    <citation type="submission" date="2022-01" db="EMBL/GenBank/DDBJ databases">
        <title>Genome-Based Taxonomic Classification of the Phylum Actinobacteria.</title>
        <authorList>
            <person name="Gao Y."/>
        </authorList>
    </citation>
    <scope>NUCLEOTIDE SEQUENCE</scope>
    <source>
        <strain evidence="5">KLBMP 8922</strain>
    </source>
</reference>
<gene>
    <name evidence="5" type="ORF">LZ495_36455</name>
</gene>
<comment type="caution">
    <text evidence="5">The sequence shown here is derived from an EMBL/GenBank/DDBJ whole genome shotgun (WGS) entry which is preliminary data.</text>
</comment>
<dbReference type="RefSeq" id="WP_235057449.1">
    <property type="nucleotide sequence ID" value="NZ_JAKFHA010000037.1"/>
</dbReference>
<evidence type="ECO:0000256" key="3">
    <source>
        <dbReference type="ARBA" id="ARBA00022448"/>
    </source>
</evidence>
<dbReference type="PANTHER" id="PTHR30413">
    <property type="entry name" value="INNER MEMBRANE TRANSPORT PERMEASE"/>
    <property type="match status" value="1"/>
</dbReference>
<feature type="transmembrane region" description="Helical" evidence="4">
    <location>
        <begin position="186"/>
        <end position="214"/>
    </location>
</feature>
<dbReference type="AlphaFoldDB" id="A0AA41Q6V4"/>
<keyword evidence="6" id="KW-1185">Reference proteome</keyword>
<evidence type="ECO:0000256" key="1">
    <source>
        <dbReference type="ARBA" id="ARBA00004429"/>
    </source>
</evidence>
<evidence type="ECO:0000313" key="6">
    <source>
        <dbReference type="Proteomes" id="UP001165378"/>
    </source>
</evidence>
<comment type="subcellular location">
    <subcellularLocation>
        <location evidence="1">Cell inner membrane</location>
        <topology evidence="1">Multi-pass membrane protein</topology>
    </subcellularLocation>
</comment>
<feature type="transmembrane region" description="Helical" evidence="4">
    <location>
        <begin position="281"/>
        <end position="301"/>
    </location>
</feature>
<dbReference type="GO" id="GO:0005886">
    <property type="term" value="C:plasma membrane"/>
    <property type="evidence" value="ECO:0007669"/>
    <property type="project" value="UniProtKB-SubCell"/>
</dbReference>
<sequence length="311" mass="34771">MSPATEEKPVVAVMDAEAQVANKGGAADSVPVHVYEPYAAHLPPLKTYLRDLWQRRRFAYRMAHATLKGRNYETVFGQLWLVINPLLLAAVYFMLVTVLSGSPEDGAMKGFTVILSGLFSYYYTRNIIQLSSTCITGGGKMIMNMAFPKALLPLSALFSSFMMYWPTLVVYAVAHFAAGRAVGLAFAWLVPIFVVQTVFSFGCGLFFAAMAVYFRDTASLLPYALRIWIYLSPVLFTVSQAKQKLAGNEWLLWIFKANPLYPIIGSWNQVILENRAPDGMLMLYGSAWAVVALLGGAWFFLSREREFAYRI</sequence>
<evidence type="ECO:0000256" key="4">
    <source>
        <dbReference type="SAM" id="Phobius"/>
    </source>
</evidence>
<feature type="transmembrane region" description="Helical" evidence="4">
    <location>
        <begin position="220"/>
        <end position="238"/>
    </location>
</feature>
<evidence type="ECO:0000313" key="5">
    <source>
        <dbReference type="EMBL" id="MCF2532675.1"/>
    </source>
</evidence>
<keyword evidence="4" id="KW-0812">Transmembrane</keyword>
<dbReference type="EMBL" id="JAKFHA010000037">
    <property type="protein sequence ID" value="MCF2532675.1"/>
    <property type="molecule type" value="Genomic_DNA"/>
</dbReference>
<keyword evidence="4" id="KW-0472">Membrane</keyword>
<evidence type="ECO:0000256" key="2">
    <source>
        <dbReference type="ARBA" id="ARBA00007783"/>
    </source>
</evidence>
<feature type="transmembrane region" description="Helical" evidence="4">
    <location>
        <begin position="79"/>
        <end position="99"/>
    </location>
</feature>
<protein>
    <submittedName>
        <fullName evidence="5">ABC transporter permease</fullName>
    </submittedName>
</protein>
<accession>A0AA41Q6V4</accession>
<dbReference type="GO" id="GO:0015920">
    <property type="term" value="P:lipopolysaccharide transport"/>
    <property type="evidence" value="ECO:0007669"/>
    <property type="project" value="TreeGrafter"/>
</dbReference>
<comment type="similarity">
    <text evidence="2">Belongs to the ABC-2 integral membrane protein family.</text>
</comment>
<keyword evidence="4" id="KW-1133">Transmembrane helix</keyword>
<name>A0AA41Q6V4_9ACTN</name>